<dbReference type="InterPro" id="IPR050765">
    <property type="entry name" value="Riboflavin_Biosynth_HTPR"/>
</dbReference>
<dbReference type="Pfam" id="PF00383">
    <property type="entry name" value="dCMP_cyt_deam_1"/>
    <property type="match status" value="1"/>
</dbReference>
<comment type="function">
    <text evidence="1 15">Converts 2,5-diamino-6-(ribosylamino)-4(3h)-pyrimidinone 5'-phosphate into 5-amino-6-(ribosylamino)-2,4(1h,3h)-pyrimidinedione 5'-phosphate.</text>
</comment>
<feature type="binding site" evidence="18">
    <location>
        <position position="57"/>
    </location>
    <ligand>
        <name>Zn(2+)</name>
        <dbReference type="ChEBI" id="CHEBI:29105"/>
        <note>catalytic</note>
    </ligand>
</feature>
<evidence type="ECO:0000256" key="11">
    <source>
        <dbReference type="ARBA" id="ARBA00023002"/>
    </source>
</evidence>
<name>A0A1H6W8N4_9FIRM</name>
<dbReference type="Pfam" id="PF01872">
    <property type="entry name" value="RibD_C"/>
    <property type="match status" value="1"/>
</dbReference>
<dbReference type="UniPathway" id="UPA00275">
    <property type="reaction ID" value="UER00401"/>
</dbReference>
<dbReference type="PROSITE" id="PS00903">
    <property type="entry name" value="CYT_DCMP_DEAMINASES_1"/>
    <property type="match status" value="1"/>
</dbReference>
<comment type="pathway">
    <text evidence="3 15">Cofactor biosynthesis; riboflavin biosynthesis; 5-amino-6-(D-ribitylamino)uracil from GTP: step 3/4.</text>
</comment>
<keyword evidence="9 15" id="KW-0862">Zinc</keyword>
<evidence type="ECO:0000256" key="16">
    <source>
        <dbReference type="PIRSR" id="PIRSR006769-1"/>
    </source>
</evidence>
<dbReference type="EMBL" id="FNZK01000003">
    <property type="protein sequence ID" value="SEJ09190.1"/>
    <property type="molecule type" value="Genomic_DNA"/>
</dbReference>
<dbReference type="Gene3D" id="3.40.430.10">
    <property type="entry name" value="Dihydrofolate Reductase, subunit A"/>
    <property type="match status" value="1"/>
</dbReference>
<dbReference type="EC" id="1.1.1.193" evidence="15"/>
<keyword evidence="21" id="KW-1185">Reference proteome</keyword>
<feature type="binding site" evidence="18">
    <location>
        <position position="82"/>
    </location>
    <ligand>
        <name>Zn(2+)</name>
        <dbReference type="ChEBI" id="CHEBI:29105"/>
        <note>catalytic</note>
    </ligand>
</feature>
<feature type="active site" description="Proton donor" evidence="16">
    <location>
        <position position="59"/>
    </location>
</feature>
<dbReference type="InterPro" id="IPR024072">
    <property type="entry name" value="DHFR-like_dom_sf"/>
</dbReference>
<dbReference type="InterPro" id="IPR002125">
    <property type="entry name" value="CMP_dCMP_dom"/>
</dbReference>
<dbReference type="InterPro" id="IPR016193">
    <property type="entry name" value="Cytidine_deaminase-like"/>
</dbReference>
<dbReference type="SUPFAM" id="SSF53597">
    <property type="entry name" value="Dihydrofolate reductase-like"/>
    <property type="match status" value="1"/>
</dbReference>
<dbReference type="GO" id="GO:0009231">
    <property type="term" value="P:riboflavin biosynthetic process"/>
    <property type="evidence" value="ECO:0007669"/>
    <property type="project" value="UniProtKB-UniPathway"/>
</dbReference>
<dbReference type="PANTHER" id="PTHR38011">
    <property type="entry name" value="DIHYDROFOLATE REDUCTASE FAMILY PROTEIN (AFU_ORTHOLOGUE AFUA_8G06820)"/>
    <property type="match status" value="1"/>
</dbReference>
<keyword evidence="7 15" id="KW-0479">Metal-binding</keyword>
<dbReference type="PIRSF" id="PIRSF006769">
    <property type="entry name" value="RibD"/>
    <property type="match status" value="1"/>
</dbReference>
<feature type="binding site" evidence="17">
    <location>
        <position position="211"/>
    </location>
    <ligand>
        <name>substrate</name>
    </ligand>
</feature>
<dbReference type="GO" id="GO:0008835">
    <property type="term" value="F:diaminohydroxyphosphoribosylaminopyrimidine deaminase activity"/>
    <property type="evidence" value="ECO:0007669"/>
    <property type="project" value="UniProtKB-EC"/>
</dbReference>
<keyword evidence="12" id="KW-0511">Multifunctional enzyme</keyword>
<dbReference type="InterPro" id="IPR004794">
    <property type="entry name" value="Eubact_RibD"/>
</dbReference>
<comment type="similarity">
    <text evidence="5 15">In the C-terminal section; belongs to the HTP reductase family.</text>
</comment>
<reference evidence="20 21" key="1">
    <citation type="submission" date="2016-10" db="EMBL/GenBank/DDBJ databases">
        <authorList>
            <person name="de Groot N.N."/>
        </authorList>
    </citation>
    <scope>NUCLEOTIDE SEQUENCE [LARGE SCALE GENOMIC DNA]</scope>
    <source>
        <strain evidence="20 21">DSM 2179</strain>
    </source>
</reference>
<feature type="binding site" evidence="17">
    <location>
        <position position="300"/>
    </location>
    <ligand>
        <name>substrate</name>
    </ligand>
</feature>
<evidence type="ECO:0000256" key="4">
    <source>
        <dbReference type="ARBA" id="ARBA00005259"/>
    </source>
</evidence>
<dbReference type="InterPro" id="IPR016192">
    <property type="entry name" value="APOBEC/CMP_deaminase_Zn-bd"/>
</dbReference>
<evidence type="ECO:0000256" key="14">
    <source>
        <dbReference type="ARBA" id="ARBA00049886"/>
    </source>
</evidence>
<evidence type="ECO:0000256" key="2">
    <source>
        <dbReference type="ARBA" id="ARBA00004882"/>
    </source>
</evidence>
<keyword evidence="11 15" id="KW-0560">Oxidoreductase</keyword>
<dbReference type="Proteomes" id="UP000199662">
    <property type="component" value="Unassembled WGS sequence"/>
</dbReference>
<dbReference type="GO" id="GO:0008270">
    <property type="term" value="F:zinc ion binding"/>
    <property type="evidence" value="ECO:0007669"/>
    <property type="project" value="InterPro"/>
</dbReference>
<evidence type="ECO:0000256" key="15">
    <source>
        <dbReference type="PIRNR" id="PIRNR006769"/>
    </source>
</evidence>
<dbReference type="Gene3D" id="3.40.140.10">
    <property type="entry name" value="Cytidine Deaminase, domain 2"/>
    <property type="match status" value="1"/>
</dbReference>
<feature type="binding site" evidence="17">
    <location>
        <position position="177"/>
    </location>
    <ligand>
        <name>NADP(+)</name>
        <dbReference type="ChEBI" id="CHEBI:58349"/>
    </ligand>
</feature>
<dbReference type="GO" id="GO:0050661">
    <property type="term" value="F:NADP binding"/>
    <property type="evidence" value="ECO:0007669"/>
    <property type="project" value="InterPro"/>
</dbReference>
<evidence type="ECO:0000256" key="7">
    <source>
        <dbReference type="ARBA" id="ARBA00022723"/>
    </source>
</evidence>
<feature type="binding site" evidence="17">
    <location>
        <position position="191"/>
    </location>
    <ligand>
        <name>substrate</name>
    </ligand>
</feature>
<evidence type="ECO:0000256" key="3">
    <source>
        <dbReference type="ARBA" id="ARBA00004910"/>
    </source>
</evidence>
<dbReference type="AlphaFoldDB" id="A0A1H6W8N4"/>
<evidence type="ECO:0000313" key="20">
    <source>
        <dbReference type="EMBL" id="SEJ09190.1"/>
    </source>
</evidence>
<dbReference type="STRING" id="84035.SAMN05660742_103130"/>
<evidence type="ECO:0000256" key="12">
    <source>
        <dbReference type="ARBA" id="ARBA00023268"/>
    </source>
</evidence>
<evidence type="ECO:0000259" key="19">
    <source>
        <dbReference type="PROSITE" id="PS51747"/>
    </source>
</evidence>
<keyword evidence="10 15" id="KW-0521">NADP</keyword>
<evidence type="ECO:0000256" key="10">
    <source>
        <dbReference type="ARBA" id="ARBA00022857"/>
    </source>
</evidence>
<feature type="binding site" evidence="17">
    <location>
        <position position="161"/>
    </location>
    <ligand>
        <name>NADP(+)</name>
        <dbReference type="ChEBI" id="CHEBI:58349"/>
    </ligand>
</feature>
<evidence type="ECO:0000256" key="13">
    <source>
        <dbReference type="ARBA" id="ARBA00049861"/>
    </source>
</evidence>
<dbReference type="InterPro" id="IPR011549">
    <property type="entry name" value="RibD_C"/>
</dbReference>
<evidence type="ECO:0000256" key="6">
    <source>
        <dbReference type="ARBA" id="ARBA00022619"/>
    </source>
</evidence>
<dbReference type="EC" id="3.5.4.26" evidence="15"/>
<dbReference type="NCBIfam" id="TIGR00326">
    <property type="entry name" value="eubact_ribD"/>
    <property type="match status" value="1"/>
</dbReference>
<proteinExistence type="inferred from homology"/>
<dbReference type="GO" id="GO:0008703">
    <property type="term" value="F:5-amino-6-(5-phosphoribosylamino)uracil reductase activity"/>
    <property type="evidence" value="ECO:0007669"/>
    <property type="project" value="UniProtKB-EC"/>
</dbReference>
<comment type="cofactor">
    <cofactor evidence="15 18">
        <name>Zn(2+)</name>
        <dbReference type="ChEBI" id="CHEBI:29105"/>
    </cofactor>
    <text evidence="15 18">Binds 1 zinc ion.</text>
</comment>
<evidence type="ECO:0000256" key="18">
    <source>
        <dbReference type="PIRSR" id="PIRSR006769-3"/>
    </source>
</evidence>
<comment type="pathway">
    <text evidence="2 15">Cofactor biosynthesis; riboflavin biosynthesis; 5-amino-6-(D-ribitylamino)uracil from GTP: step 2/4.</text>
</comment>
<dbReference type="InterPro" id="IPR002734">
    <property type="entry name" value="RibDG_C"/>
</dbReference>
<dbReference type="PROSITE" id="PS51747">
    <property type="entry name" value="CYT_DCMP_DEAMINASES_2"/>
    <property type="match status" value="1"/>
</dbReference>
<keyword evidence="6 15" id="KW-0686">Riboflavin biosynthesis</keyword>
<sequence>MEKWGDEMQHEDYMRQALMLARYAEGRTSPNPLVGAVIVKEGRIVGQGWHKKSGTPHAEIHALAQAGAAAKGATIYVTLEPCSHYGRTPPCSKALIEAGIGRVVIAMKDPNPLVAGRGIQMLRDAGIEVIDGILKQEAIELNEVFLKWIMTKQPFIILKTAMTLDGKIATCTGNSQWITNEKSRERVHKMRDLYDGILVGIGTVLADNPSLTTRLAGIKGENPIRIIVDSKARTPLTAQVVTDHAAQTIIAVTKEAPQIRVEALRQSGVEVLVVNDGRQVDLKILFCQLGERAISSIFIEGGATINYSLISEHLVDKIHVFIAPKLVGGKDAVTAFEGSGIENLQDAFLLEKMQTELIDGDILISGYAK</sequence>
<evidence type="ECO:0000256" key="5">
    <source>
        <dbReference type="ARBA" id="ARBA00007417"/>
    </source>
</evidence>
<feature type="binding site" evidence="17">
    <location>
        <position position="175"/>
    </location>
    <ligand>
        <name>substrate</name>
    </ligand>
</feature>
<feature type="binding site" evidence="17">
    <location>
        <begin position="302"/>
        <end position="308"/>
    </location>
    <ligand>
        <name>NADP(+)</name>
        <dbReference type="ChEBI" id="CHEBI:58349"/>
    </ligand>
</feature>
<protein>
    <recommendedName>
        <fullName evidence="15">Riboflavin biosynthesis protein RibD</fullName>
    </recommendedName>
    <domain>
        <recommendedName>
            <fullName evidence="15">Diaminohydroxyphosphoribosylaminopyrimidine deaminase</fullName>
            <shortName evidence="15">DRAP deaminase</shortName>
            <ecNumber evidence="15">3.5.4.26</ecNumber>
        </recommendedName>
        <alternativeName>
            <fullName evidence="15">Riboflavin-specific deaminase</fullName>
        </alternativeName>
    </domain>
    <domain>
        <recommendedName>
            <fullName evidence="15">5-amino-6-(5-phosphoribosylamino)uracil reductase</fullName>
            <ecNumber evidence="15">1.1.1.193</ecNumber>
        </recommendedName>
        <alternativeName>
            <fullName evidence="15">HTP reductase</fullName>
        </alternativeName>
    </domain>
</protein>
<gene>
    <name evidence="20" type="ORF">SAMN05660742_103130</name>
</gene>
<evidence type="ECO:0000256" key="17">
    <source>
        <dbReference type="PIRSR" id="PIRSR006769-2"/>
    </source>
</evidence>
<feature type="binding site" evidence="17">
    <location>
        <position position="230"/>
    </location>
    <ligand>
        <name>NADP(+)</name>
        <dbReference type="ChEBI" id="CHEBI:58349"/>
    </ligand>
</feature>
<comment type="catalytic activity">
    <reaction evidence="13 15">
        <text>5-amino-6-(5-phospho-D-ribitylamino)uracil + NADP(+) = 5-amino-6-(5-phospho-D-ribosylamino)uracil + NADPH + H(+)</text>
        <dbReference type="Rhea" id="RHEA:17845"/>
        <dbReference type="ChEBI" id="CHEBI:15378"/>
        <dbReference type="ChEBI" id="CHEBI:57783"/>
        <dbReference type="ChEBI" id="CHEBI:58349"/>
        <dbReference type="ChEBI" id="CHEBI:58421"/>
        <dbReference type="ChEBI" id="CHEBI:58453"/>
        <dbReference type="EC" id="1.1.1.193"/>
    </reaction>
</comment>
<comment type="similarity">
    <text evidence="4 15">In the N-terminal section; belongs to the cytidine and deoxycytidylate deaminase family.</text>
</comment>
<feature type="binding site" evidence="17">
    <location>
        <position position="203"/>
    </location>
    <ligand>
        <name>substrate</name>
    </ligand>
</feature>
<feature type="domain" description="CMP/dCMP-type deaminase" evidence="19">
    <location>
        <begin position="8"/>
        <end position="130"/>
    </location>
</feature>
<dbReference type="PANTHER" id="PTHR38011:SF7">
    <property type="entry name" value="2,5-DIAMINO-6-RIBOSYLAMINO-4(3H)-PYRIMIDINONE 5'-PHOSPHATE REDUCTASE"/>
    <property type="match status" value="1"/>
</dbReference>
<accession>A0A1H6W8N4</accession>
<feature type="binding site" evidence="17">
    <location>
        <position position="207"/>
    </location>
    <ligand>
        <name>NADP(+)</name>
        <dbReference type="ChEBI" id="CHEBI:58349"/>
    </ligand>
</feature>
<evidence type="ECO:0000313" key="21">
    <source>
        <dbReference type="Proteomes" id="UP000199662"/>
    </source>
</evidence>
<dbReference type="FunFam" id="3.40.140.10:FF:000025">
    <property type="entry name" value="Riboflavin biosynthesis protein RibD"/>
    <property type="match status" value="1"/>
</dbReference>
<feature type="binding site" evidence="18">
    <location>
        <position position="91"/>
    </location>
    <ligand>
        <name>Zn(2+)</name>
        <dbReference type="ChEBI" id="CHEBI:29105"/>
        <note>catalytic</note>
    </ligand>
</feature>
<keyword evidence="8 15" id="KW-0378">Hydrolase</keyword>
<evidence type="ECO:0000256" key="9">
    <source>
        <dbReference type="ARBA" id="ARBA00022833"/>
    </source>
</evidence>
<dbReference type="NCBIfam" id="TIGR00227">
    <property type="entry name" value="ribD_Cterm"/>
    <property type="match status" value="1"/>
</dbReference>
<organism evidence="20 21">
    <name type="scientific">Propionispira arboris</name>
    <dbReference type="NCBI Taxonomy" id="84035"/>
    <lineage>
        <taxon>Bacteria</taxon>
        <taxon>Bacillati</taxon>
        <taxon>Bacillota</taxon>
        <taxon>Negativicutes</taxon>
        <taxon>Selenomonadales</taxon>
        <taxon>Selenomonadaceae</taxon>
        <taxon>Propionispira</taxon>
    </lineage>
</organism>
<evidence type="ECO:0000256" key="1">
    <source>
        <dbReference type="ARBA" id="ARBA00002151"/>
    </source>
</evidence>
<comment type="catalytic activity">
    <reaction evidence="14 15">
        <text>2,5-diamino-6-hydroxy-4-(5-phosphoribosylamino)-pyrimidine + H2O + H(+) = 5-amino-6-(5-phospho-D-ribosylamino)uracil + NH4(+)</text>
        <dbReference type="Rhea" id="RHEA:21868"/>
        <dbReference type="ChEBI" id="CHEBI:15377"/>
        <dbReference type="ChEBI" id="CHEBI:15378"/>
        <dbReference type="ChEBI" id="CHEBI:28938"/>
        <dbReference type="ChEBI" id="CHEBI:58453"/>
        <dbReference type="ChEBI" id="CHEBI:58614"/>
        <dbReference type="EC" id="3.5.4.26"/>
    </reaction>
</comment>
<dbReference type="SUPFAM" id="SSF53927">
    <property type="entry name" value="Cytidine deaminase-like"/>
    <property type="match status" value="1"/>
</dbReference>
<dbReference type="CDD" id="cd01284">
    <property type="entry name" value="Riboflavin_deaminase-reductase"/>
    <property type="match status" value="1"/>
</dbReference>
<evidence type="ECO:0000256" key="8">
    <source>
        <dbReference type="ARBA" id="ARBA00022801"/>
    </source>
</evidence>
<feature type="binding site" evidence="17">
    <location>
        <position position="214"/>
    </location>
    <ligand>
        <name>substrate</name>
    </ligand>
</feature>